<dbReference type="EMBL" id="CABVLU010000004">
    <property type="protein sequence ID" value="VVT56507.1"/>
    <property type="molecule type" value="Genomic_DNA"/>
</dbReference>
<feature type="compositionally biased region" description="Polar residues" evidence="1">
    <location>
        <begin position="396"/>
        <end position="411"/>
    </location>
</feature>
<organism evidence="2 3">
    <name type="scientific">Magnusiomyces paraingens</name>
    <dbReference type="NCBI Taxonomy" id="2606893"/>
    <lineage>
        <taxon>Eukaryota</taxon>
        <taxon>Fungi</taxon>
        <taxon>Dikarya</taxon>
        <taxon>Ascomycota</taxon>
        <taxon>Saccharomycotina</taxon>
        <taxon>Dipodascomycetes</taxon>
        <taxon>Dipodascales</taxon>
        <taxon>Dipodascaceae</taxon>
        <taxon>Magnusiomyces</taxon>
    </lineage>
</organism>
<evidence type="ECO:0000256" key="1">
    <source>
        <dbReference type="SAM" id="MobiDB-lite"/>
    </source>
</evidence>
<dbReference type="Proteomes" id="UP000398389">
    <property type="component" value="Unassembled WGS sequence"/>
</dbReference>
<feature type="region of interest" description="Disordered" evidence="1">
    <location>
        <begin position="246"/>
        <end position="265"/>
    </location>
</feature>
<feature type="region of interest" description="Disordered" evidence="1">
    <location>
        <begin position="394"/>
        <end position="452"/>
    </location>
</feature>
<sequence>MSLTPKIGRSSQSSQNARQFILKDDSDVANSIAIFALLLQNGHFGLPMSNLSMTRADLYKVPKTKHFSPHHGRTNPAVIFYHQNSSFCGDPESPTASRSYNDDSEIYEDDDDLNNSSYGMLEMTNSKFGIGVTQSTPVEETFETVTPKKQVLDDVNDLTPPHTVPHQNKSFTYSTSNTGFQRKVSSNDFSDIQNSFPPVYKQSPLGSKDKNFTAPKSSFTRSNIFGQKIPVYQRKTVENNQTNILRSNGNNIQSEGSIFRPDTPTTQINKKLNLFRVQTPLKRDEELKLSSCLDEPKTPVEQTGSYSYDTSYDTPISSQKTRTMGGVCLKDLENNTSFNNKNDENDGENEVIVLDDEDTSAEFSMESYNTLKKEKRSEISIKVNSSGYRVRKRSDMLSSPFKTPVRNQSPDKASARHVSMFHAQTTENSSNKIKRPASTQPVSNAEDLDTSK</sequence>
<accession>A0A5E8BYD7</accession>
<dbReference type="RefSeq" id="XP_031855722.1">
    <property type="nucleotide sequence ID" value="XM_031999831.1"/>
</dbReference>
<name>A0A5E8BYD7_9ASCO</name>
<evidence type="ECO:0000313" key="3">
    <source>
        <dbReference type="Proteomes" id="UP000398389"/>
    </source>
</evidence>
<feature type="region of interest" description="Disordered" evidence="1">
    <location>
        <begin position="295"/>
        <end position="319"/>
    </location>
</feature>
<feature type="compositionally biased region" description="Polar residues" evidence="1">
    <location>
        <begin position="300"/>
        <end position="319"/>
    </location>
</feature>
<dbReference type="GeneID" id="43583931"/>
<feature type="compositionally biased region" description="Polar residues" evidence="1">
    <location>
        <begin position="165"/>
        <end position="177"/>
    </location>
</feature>
<feature type="compositionally biased region" description="Polar residues" evidence="1">
    <location>
        <begin position="246"/>
        <end position="256"/>
    </location>
</feature>
<proteinExistence type="predicted"/>
<feature type="region of interest" description="Disordered" evidence="1">
    <location>
        <begin position="158"/>
        <end position="177"/>
    </location>
</feature>
<gene>
    <name evidence="2" type="ORF">SAPINGB_P005116</name>
</gene>
<keyword evidence="3" id="KW-1185">Reference proteome</keyword>
<feature type="compositionally biased region" description="Polar residues" evidence="1">
    <location>
        <begin position="422"/>
        <end position="443"/>
    </location>
</feature>
<dbReference type="AlphaFoldDB" id="A0A5E8BYD7"/>
<reference evidence="2 3" key="1">
    <citation type="submission" date="2019-09" db="EMBL/GenBank/DDBJ databases">
        <authorList>
            <person name="Brejova B."/>
        </authorList>
    </citation>
    <scope>NUCLEOTIDE SEQUENCE [LARGE SCALE GENOMIC DNA]</scope>
</reference>
<evidence type="ECO:0000313" key="2">
    <source>
        <dbReference type="EMBL" id="VVT56507.1"/>
    </source>
</evidence>
<protein>
    <submittedName>
        <fullName evidence="2">Uncharacterized protein</fullName>
    </submittedName>
</protein>